<sequence length="66" mass="7298">MDRKGSCCSYTRSYAASKPKKEPVATPKKEEGVKPKVDVSVANLAKPEVKKESVEVKQESVKFPMN</sequence>
<proteinExistence type="predicted"/>
<evidence type="ECO:0000313" key="1">
    <source>
        <dbReference type="EMBL" id="KAL3538256.1"/>
    </source>
</evidence>
<protein>
    <submittedName>
        <fullName evidence="1">Uncharacterized protein</fullName>
    </submittedName>
</protein>
<gene>
    <name evidence="1" type="ORF">ACH5RR_001622</name>
</gene>
<name>A0ABD3B4C3_9GENT</name>
<comment type="caution">
    <text evidence="1">The sequence shown here is derived from an EMBL/GenBank/DDBJ whole genome shotgun (WGS) entry which is preliminary data.</text>
</comment>
<keyword evidence="2" id="KW-1185">Reference proteome</keyword>
<dbReference type="EMBL" id="JBJUIK010000001">
    <property type="protein sequence ID" value="KAL3538256.1"/>
    <property type="molecule type" value="Genomic_DNA"/>
</dbReference>
<accession>A0ABD3B4C3</accession>
<organism evidence="1 2">
    <name type="scientific">Cinchona calisaya</name>
    <dbReference type="NCBI Taxonomy" id="153742"/>
    <lineage>
        <taxon>Eukaryota</taxon>
        <taxon>Viridiplantae</taxon>
        <taxon>Streptophyta</taxon>
        <taxon>Embryophyta</taxon>
        <taxon>Tracheophyta</taxon>
        <taxon>Spermatophyta</taxon>
        <taxon>Magnoliopsida</taxon>
        <taxon>eudicotyledons</taxon>
        <taxon>Gunneridae</taxon>
        <taxon>Pentapetalae</taxon>
        <taxon>asterids</taxon>
        <taxon>lamiids</taxon>
        <taxon>Gentianales</taxon>
        <taxon>Rubiaceae</taxon>
        <taxon>Cinchonoideae</taxon>
        <taxon>Cinchoneae</taxon>
        <taxon>Cinchona</taxon>
    </lineage>
</organism>
<dbReference type="Proteomes" id="UP001630127">
    <property type="component" value="Unassembled WGS sequence"/>
</dbReference>
<reference evidence="1 2" key="1">
    <citation type="submission" date="2024-11" db="EMBL/GenBank/DDBJ databases">
        <title>A near-complete genome assembly of Cinchona calisaya.</title>
        <authorList>
            <person name="Lian D.C."/>
            <person name="Zhao X.W."/>
            <person name="Wei L."/>
        </authorList>
    </citation>
    <scope>NUCLEOTIDE SEQUENCE [LARGE SCALE GENOMIC DNA]</scope>
    <source>
        <tissue evidence="1">Nenye</tissue>
    </source>
</reference>
<dbReference type="AlphaFoldDB" id="A0ABD3B4C3"/>
<evidence type="ECO:0000313" key="2">
    <source>
        <dbReference type="Proteomes" id="UP001630127"/>
    </source>
</evidence>